<gene>
    <name evidence="4" type="ORF">ENT92_01905</name>
    <name evidence="3" type="ORF">ENU14_04340</name>
</gene>
<keyword evidence="1" id="KW-0812">Transmembrane</keyword>
<evidence type="ECO:0000256" key="1">
    <source>
        <dbReference type="SAM" id="Phobius"/>
    </source>
</evidence>
<keyword evidence="1" id="KW-1133">Transmembrane helix</keyword>
<dbReference type="PANTHER" id="PTHR33608:SF6">
    <property type="entry name" value="BLL2464 PROTEIN"/>
    <property type="match status" value="1"/>
</dbReference>
<dbReference type="EMBL" id="DTBJ01000033">
    <property type="protein sequence ID" value="HGM58794.1"/>
    <property type="molecule type" value="Genomic_DNA"/>
</dbReference>
<proteinExistence type="predicted"/>
<feature type="domain" description="DUF58" evidence="2">
    <location>
        <begin position="211"/>
        <end position="359"/>
    </location>
</feature>
<feature type="transmembrane region" description="Helical" evidence="1">
    <location>
        <begin position="37"/>
        <end position="57"/>
    </location>
</feature>
<dbReference type="AlphaFoldDB" id="A0A7C4D7J0"/>
<comment type="caution">
    <text evidence="3">The sequence shown here is derived from an EMBL/GenBank/DDBJ whole genome shotgun (WGS) entry which is preliminary data.</text>
</comment>
<organism evidence="3">
    <name type="scientific">Staphylothermus marinus</name>
    <dbReference type="NCBI Taxonomy" id="2280"/>
    <lineage>
        <taxon>Archaea</taxon>
        <taxon>Thermoproteota</taxon>
        <taxon>Thermoprotei</taxon>
        <taxon>Desulfurococcales</taxon>
        <taxon>Desulfurococcaceae</taxon>
        <taxon>Staphylothermus</taxon>
    </lineage>
</organism>
<name>A0A7C4D7J0_STAMA</name>
<dbReference type="EMBL" id="DTAN01000075">
    <property type="protein sequence ID" value="HGU64957.1"/>
    <property type="molecule type" value="Genomic_DNA"/>
</dbReference>
<dbReference type="Pfam" id="PF01882">
    <property type="entry name" value="DUF58"/>
    <property type="match status" value="1"/>
</dbReference>
<feature type="transmembrane region" description="Helical" evidence="1">
    <location>
        <begin position="12"/>
        <end position="31"/>
    </location>
</feature>
<evidence type="ECO:0000313" key="4">
    <source>
        <dbReference type="EMBL" id="HGU64957.1"/>
    </source>
</evidence>
<reference evidence="3" key="1">
    <citation type="journal article" date="2020" name="mSystems">
        <title>Genome- and Community-Level Interaction Insights into Carbon Utilization and Element Cycling Functions of Hydrothermarchaeota in Hydrothermal Sediment.</title>
        <authorList>
            <person name="Zhou Z."/>
            <person name="Liu Y."/>
            <person name="Xu W."/>
            <person name="Pan J."/>
            <person name="Luo Z.H."/>
            <person name="Li M."/>
        </authorList>
    </citation>
    <scope>NUCLEOTIDE SEQUENCE [LARGE SCALE GENOMIC DNA]</scope>
    <source>
        <strain evidence="4">SpSt-622</strain>
        <strain evidence="3">SpSt-642</strain>
    </source>
</reference>
<keyword evidence="1" id="KW-0472">Membrane</keyword>
<dbReference type="InterPro" id="IPR002881">
    <property type="entry name" value="DUF58"/>
</dbReference>
<accession>A0A7C4D7J0</accession>
<protein>
    <submittedName>
        <fullName evidence="3">DUF58 domain-containing protein</fullName>
    </submittedName>
</protein>
<evidence type="ECO:0000313" key="3">
    <source>
        <dbReference type="EMBL" id="HGM58794.1"/>
    </source>
</evidence>
<evidence type="ECO:0000259" key="2">
    <source>
        <dbReference type="Pfam" id="PF01882"/>
    </source>
</evidence>
<sequence>MNIEYYGIKPSQRLYILILGLSTILAIDIVVDNKLSQSTILLTLIFIGLLIGSRSIVSFSKHFIERLIVKREFLDPLVENRDLRVRLTIVNNTRFFFPRIEIMDKYPGVFKLVRGSHVLKTILLPRSSLSYIYVVRTIIGYHVFGPLEIIVSDPFKLFNYKVEVNTGESTVCIKPNPKPISSRLIRLWTQSGLGLGKTRIKGFGQEFFYLREYVAGDEYRFIDWKSYARTGKLYIKLFEREANLSIVFVIDATKNSLRSIIGETPYEYMARVVAGLSSVLLNRGDWINVIVRSTTNLRSGYGRGRRHYYRILDTLSKVAWNPQESNISIGDLLLIEACRIPRRTKTMFLVLITSIDDYELKKLIDAYNKLKSIGHIVYIIQLLPELFEMKILRGLDAGLYYGLISNEIDKSRLIRKELLKHGLNSITTGPHDLLESIYLLIEKHRLVSS</sequence>
<dbReference type="PANTHER" id="PTHR33608">
    <property type="entry name" value="BLL2464 PROTEIN"/>
    <property type="match status" value="1"/>
</dbReference>